<organism evidence="2 3">
    <name type="scientific">Candidatus Blackburnbacteria bacterium RIFCSPHIGHO2_12_FULL_41_13b</name>
    <dbReference type="NCBI Taxonomy" id="1797517"/>
    <lineage>
        <taxon>Bacteria</taxon>
        <taxon>Candidatus Blackburniibacteriota</taxon>
    </lineage>
</organism>
<dbReference type="InterPro" id="IPR012349">
    <property type="entry name" value="Split_barrel_FMN-bd"/>
</dbReference>
<dbReference type="Gene3D" id="2.30.110.10">
    <property type="entry name" value="Electron Transport, Fmn-binding Protein, Chain A"/>
    <property type="match status" value="1"/>
</dbReference>
<protein>
    <recommendedName>
        <fullName evidence="1">Pyridoxamine 5'-phosphate oxidase N-terminal domain-containing protein</fullName>
    </recommendedName>
</protein>
<evidence type="ECO:0000313" key="2">
    <source>
        <dbReference type="EMBL" id="OGY10598.1"/>
    </source>
</evidence>
<gene>
    <name evidence="2" type="ORF">A3F61_03875</name>
</gene>
<proteinExistence type="predicted"/>
<accession>A0A1G1V5D4</accession>
<reference evidence="2 3" key="1">
    <citation type="journal article" date="2016" name="Nat. Commun.">
        <title>Thousands of microbial genomes shed light on interconnected biogeochemical processes in an aquifer system.</title>
        <authorList>
            <person name="Anantharaman K."/>
            <person name="Brown C.T."/>
            <person name="Hug L.A."/>
            <person name="Sharon I."/>
            <person name="Castelle C.J."/>
            <person name="Probst A.J."/>
            <person name="Thomas B.C."/>
            <person name="Singh A."/>
            <person name="Wilkins M.J."/>
            <person name="Karaoz U."/>
            <person name="Brodie E.L."/>
            <person name="Williams K.H."/>
            <person name="Hubbard S.S."/>
            <person name="Banfield J.F."/>
        </authorList>
    </citation>
    <scope>NUCLEOTIDE SEQUENCE [LARGE SCALE GENOMIC DNA]</scope>
</reference>
<dbReference type="EMBL" id="MHCA01000053">
    <property type="protein sequence ID" value="OGY10598.1"/>
    <property type="molecule type" value="Genomic_DNA"/>
</dbReference>
<comment type="caution">
    <text evidence="2">The sequence shown here is derived from an EMBL/GenBank/DDBJ whole genome shotgun (WGS) entry which is preliminary data.</text>
</comment>
<evidence type="ECO:0000313" key="3">
    <source>
        <dbReference type="Proteomes" id="UP000178272"/>
    </source>
</evidence>
<dbReference type="Pfam" id="PF01243">
    <property type="entry name" value="PNPOx_N"/>
    <property type="match status" value="1"/>
</dbReference>
<dbReference type="InterPro" id="IPR011576">
    <property type="entry name" value="Pyridox_Oxase_N"/>
</dbReference>
<evidence type="ECO:0000259" key="1">
    <source>
        <dbReference type="Pfam" id="PF01243"/>
    </source>
</evidence>
<dbReference type="STRING" id="1797517.A3F61_03875"/>
<dbReference type="SUPFAM" id="SSF50475">
    <property type="entry name" value="FMN-binding split barrel"/>
    <property type="match status" value="1"/>
</dbReference>
<feature type="domain" description="Pyridoxamine 5'-phosphate oxidase N-terminal" evidence="1">
    <location>
        <begin position="22"/>
        <end position="134"/>
    </location>
</feature>
<sequence>MTDTKDLQTSSDNKVTMAELKEVVLDTLRDGIVVNIATTRDNQPWVAAMIYVYDQDFNLYWLTRETTRHSEEIADNPKVAANITAVQENGKARQLQITGEAHLCEDQEISVQIEEKYHERHKEFKNKTLEELAVEVKRYKLYKLETDKIFVTHEALWGHERLEYTP</sequence>
<dbReference type="Proteomes" id="UP000178272">
    <property type="component" value="Unassembled WGS sequence"/>
</dbReference>
<name>A0A1G1V5D4_9BACT</name>
<dbReference type="AlphaFoldDB" id="A0A1G1V5D4"/>